<dbReference type="Gene3D" id="1.20.1720.10">
    <property type="entry name" value="Multidrug resistance protein D"/>
    <property type="match status" value="1"/>
</dbReference>
<feature type="transmembrane region" description="Helical" evidence="7">
    <location>
        <begin position="122"/>
        <end position="149"/>
    </location>
</feature>
<dbReference type="AlphaFoldDB" id="A0AAV9U3F4"/>
<feature type="transmembrane region" description="Helical" evidence="7">
    <location>
        <begin position="390"/>
        <end position="407"/>
    </location>
</feature>
<dbReference type="PANTHER" id="PTHR23502">
    <property type="entry name" value="MAJOR FACILITATOR SUPERFAMILY"/>
    <property type="match status" value="1"/>
</dbReference>
<feature type="transmembrane region" description="Helical" evidence="7">
    <location>
        <begin position="297"/>
        <end position="315"/>
    </location>
</feature>
<dbReference type="FunFam" id="1.20.1720.10:FF:000009">
    <property type="entry name" value="MFS multidrug transporter"/>
    <property type="match status" value="1"/>
</dbReference>
<evidence type="ECO:0000256" key="2">
    <source>
        <dbReference type="ARBA" id="ARBA00022448"/>
    </source>
</evidence>
<keyword evidence="5 7" id="KW-0472">Membrane</keyword>
<evidence type="ECO:0000259" key="8">
    <source>
        <dbReference type="PROSITE" id="PS50850"/>
    </source>
</evidence>
<keyword evidence="4 7" id="KW-1133">Transmembrane helix</keyword>
<dbReference type="GO" id="GO:0022857">
    <property type="term" value="F:transmembrane transporter activity"/>
    <property type="evidence" value="ECO:0007669"/>
    <property type="project" value="InterPro"/>
</dbReference>
<feature type="transmembrane region" description="Helical" evidence="7">
    <location>
        <begin position="55"/>
        <end position="79"/>
    </location>
</feature>
<feature type="transmembrane region" description="Helical" evidence="7">
    <location>
        <begin position="91"/>
        <end position="110"/>
    </location>
</feature>
<feature type="domain" description="Major facilitator superfamily (MFS) profile" evidence="8">
    <location>
        <begin position="56"/>
        <end position="505"/>
    </location>
</feature>
<proteinExistence type="predicted"/>
<reference evidence="9 10" key="1">
    <citation type="submission" date="2019-10" db="EMBL/GenBank/DDBJ databases">
        <authorList>
            <person name="Palmer J.M."/>
        </authorList>
    </citation>
    <scope>NUCLEOTIDE SEQUENCE [LARGE SCALE GENOMIC DNA]</scope>
    <source>
        <strain evidence="9 10">TWF730</strain>
    </source>
</reference>
<evidence type="ECO:0000256" key="4">
    <source>
        <dbReference type="ARBA" id="ARBA00022989"/>
    </source>
</evidence>
<feature type="compositionally biased region" description="Polar residues" evidence="6">
    <location>
        <begin position="27"/>
        <end position="36"/>
    </location>
</feature>
<sequence length="533" mass="58575">MTEEKHWSQDQNVDAKQQKREEEKPGQDSSPINPTSRGDVVEKPYSVFTLPQKKWIAFLLTLSAFFSPFSSTVYLPALLPIQQELGITTTQVNLSLTTYLIFQAIAPTLSGELSDTLGRRPVYLITFVIYVAACAGLAVQKSLAALLILRMLQSSGSSGTVAIGFGTLADFTTPAERGSYMGFINSFPLSSPALGPVIGGAIAEAVGWRWIFWFLVVFASATLGLMFLAFPETNRKVVGDGSIRPPVLNRAILEKLVSPKESWAPSRKSASNGRKRTLRDMVPNPFRSVLIIFNKDVSIILLVMSIFYASFYAVMASLPKLFSAIYGYNELEVGLCYLAFGSGGIISSIVTGKIIDRDFQSVAKEAGIKIDRTKLEDMSKFPLEKARLKSIWYGMGLCIAATIPYGWTLSRKPHVAAPLIIQFLIGASNVCVINMISVFLIDLYPAAPATATASGNLCRCMFGAVSTSVIDIMLTKMGVGWTFTFWGLVCLICFPLLELERRQGHNWRLERYQDLMKKQEGNLRGGEGGQSRV</sequence>
<keyword evidence="2" id="KW-0813">Transport</keyword>
<dbReference type="GO" id="GO:0005886">
    <property type="term" value="C:plasma membrane"/>
    <property type="evidence" value="ECO:0007669"/>
    <property type="project" value="TreeGrafter"/>
</dbReference>
<keyword evidence="3 7" id="KW-0812">Transmembrane</keyword>
<keyword evidence="10" id="KW-1185">Reference proteome</keyword>
<dbReference type="EMBL" id="JAVHNS010000016">
    <property type="protein sequence ID" value="KAK6333896.1"/>
    <property type="molecule type" value="Genomic_DNA"/>
</dbReference>
<dbReference type="PROSITE" id="PS50850">
    <property type="entry name" value="MFS"/>
    <property type="match status" value="1"/>
</dbReference>
<name>A0AAV9U3F4_9PEZI</name>
<dbReference type="InterPro" id="IPR036259">
    <property type="entry name" value="MFS_trans_sf"/>
</dbReference>
<evidence type="ECO:0000256" key="5">
    <source>
        <dbReference type="ARBA" id="ARBA00023136"/>
    </source>
</evidence>
<gene>
    <name evidence="9" type="ORF">TWF730_004079</name>
</gene>
<dbReference type="InterPro" id="IPR011701">
    <property type="entry name" value="MFS"/>
</dbReference>
<dbReference type="Gene3D" id="1.20.1250.20">
    <property type="entry name" value="MFS general substrate transporter like domains"/>
    <property type="match status" value="1"/>
</dbReference>
<accession>A0AAV9U3F4</accession>
<evidence type="ECO:0000313" key="10">
    <source>
        <dbReference type="Proteomes" id="UP001373714"/>
    </source>
</evidence>
<dbReference type="InterPro" id="IPR020846">
    <property type="entry name" value="MFS_dom"/>
</dbReference>
<dbReference type="Pfam" id="PF07690">
    <property type="entry name" value="MFS_1"/>
    <property type="match status" value="1"/>
</dbReference>
<feature type="region of interest" description="Disordered" evidence="6">
    <location>
        <begin position="1"/>
        <end position="38"/>
    </location>
</feature>
<organism evidence="9 10">
    <name type="scientific">Orbilia blumenaviensis</name>
    <dbReference type="NCBI Taxonomy" id="1796055"/>
    <lineage>
        <taxon>Eukaryota</taxon>
        <taxon>Fungi</taxon>
        <taxon>Dikarya</taxon>
        <taxon>Ascomycota</taxon>
        <taxon>Pezizomycotina</taxon>
        <taxon>Orbiliomycetes</taxon>
        <taxon>Orbiliales</taxon>
        <taxon>Orbiliaceae</taxon>
        <taxon>Orbilia</taxon>
    </lineage>
</organism>
<feature type="compositionally biased region" description="Basic and acidic residues" evidence="6">
    <location>
        <begin position="16"/>
        <end position="26"/>
    </location>
</feature>
<feature type="transmembrane region" description="Helical" evidence="7">
    <location>
        <begin position="480"/>
        <end position="499"/>
    </location>
</feature>
<protein>
    <recommendedName>
        <fullName evidence="8">Major facilitator superfamily (MFS) profile domain-containing protein</fullName>
    </recommendedName>
</protein>
<evidence type="ECO:0000256" key="3">
    <source>
        <dbReference type="ARBA" id="ARBA00022692"/>
    </source>
</evidence>
<evidence type="ECO:0000256" key="1">
    <source>
        <dbReference type="ARBA" id="ARBA00004141"/>
    </source>
</evidence>
<evidence type="ECO:0000313" key="9">
    <source>
        <dbReference type="EMBL" id="KAK6333896.1"/>
    </source>
</evidence>
<feature type="transmembrane region" description="Helical" evidence="7">
    <location>
        <begin position="335"/>
        <end position="355"/>
    </location>
</feature>
<evidence type="ECO:0000256" key="6">
    <source>
        <dbReference type="SAM" id="MobiDB-lite"/>
    </source>
</evidence>
<evidence type="ECO:0000256" key="7">
    <source>
        <dbReference type="SAM" id="Phobius"/>
    </source>
</evidence>
<comment type="caution">
    <text evidence="9">The sequence shown here is derived from an EMBL/GenBank/DDBJ whole genome shotgun (WGS) entry which is preliminary data.</text>
</comment>
<feature type="transmembrane region" description="Helical" evidence="7">
    <location>
        <begin position="210"/>
        <end position="230"/>
    </location>
</feature>
<dbReference type="PANTHER" id="PTHR23502:SF51">
    <property type="entry name" value="QUINIDINE RESISTANCE PROTEIN 1-RELATED"/>
    <property type="match status" value="1"/>
</dbReference>
<dbReference type="SUPFAM" id="SSF103473">
    <property type="entry name" value="MFS general substrate transporter"/>
    <property type="match status" value="1"/>
</dbReference>
<dbReference type="Proteomes" id="UP001373714">
    <property type="component" value="Unassembled WGS sequence"/>
</dbReference>
<feature type="transmembrane region" description="Helical" evidence="7">
    <location>
        <begin position="419"/>
        <end position="444"/>
    </location>
</feature>
<comment type="subcellular location">
    <subcellularLocation>
        <location evidence="1">Membrane</location>
        <topology evidence="1">Multi-pass membrane protein</topology>
    </subcellularLocation>
</comment>